<accession>A0A4S2HF78</accession>
<dbReference type="AlphaFoldDB" id="A0A4S2HF78"/>
<protein>
    <recommendedName>
        <fullName evidence="3">2OG-Fe(II) oxygenase</fullName>
    </recommendedName>
</protein>
<dbReference type="Pfam" id="PF13759">
    <property type="entry name" value="2OG-FeII_Oxy_5"/>
    <property type="match status" value="1"/>
</dbReference>
<name>A0A4S2HF78_9PROT</name>
<keyword evidence="2" id="KW-1185">Reference proteome</keyword>
<evidence type="ECO:0000313" key="1">
    <source>
        <dbReference type="EMBL" id="TGY94755.1"/>
    </source>
</evidence>
<dbReference type="Gene3D" id="2.60.120.620">
    <property type="entry name" value="q2cbj1_9rhob like domain"/>
    <property type="match status" value="1"/>
</dbReference>
<dbReference type="EMBL" id="SRXV01000001">
    <property type="protein sequence ID" value="TGY94755.1"/>
    <property type="molecule type" value="Genomic_DNA"/>
</dbReference>
<reference evidence="1 2" key="1">
    <citation type="journal article" date="2013" name="Int. J. Syst. Evol. Microbiol.">
        <title>Marinicauda pacifica gen. nov., sp. nov., a prosthecate alphaproteobacterium of the family Hyphomonadaceae isolated from deep seawater.</title>
        <authorList>
            <person name="Zhang X.Y."/>
            <person name="Li G.W."/>
            <person name="Wang C.S."/>
            <person name="Zhang Y.J."/>
            <person name="Xu X.W."/>
            <person name="Li H."/>
            <person name="Liu A."/>
            <person name="Liu C."/>
            <person name="Xie B.B."/>
            <person name="Qin Q.L."/>
            <person name="Xu Z."/>
            <person name="Chen X.L."/>
            <person name="Zhou B.C."/>
            <person name="Zhang Y.Z."/>
        </authorList>
    </citation>
    <scope>NUCLEOTIDE SEQUENCE [LARGE SCALE GENOMIC DNA]</scope>
    <source>
        <strain evidence="1 2">P-1 km-3</strain>
    </source>
</reference>
<organism evidence="1 2">
    <name type="scientific">Marinicauda pacifica</name>
    <dbReference type="NCBI Taxonomy" id="1133559"/>
    <lineage>
        <taxon>Bacteria</taxon>
        <taxon>Pseudomonadati</taxon>
        <taxon>Pseudomonadota</taxon>
        <taxon>Alphaproteobacteria</taxon>
        <taxon>Maricaulales</taxon>
        <taxon>Maricaulaceae</taxon>
        <taxon>Marinicauda</taxon>
    </lineage>
</organism>
<evidence type="ECO:0008006" key="3">
    <source>
        <dbReference type="Google" id="ProtNLM"/>
    </source>
</evidence>
<sequence>MPEPVLRNVFATPVIEAVLDAMPDQIGTLKSTILERRQTHPGQASRSNILGWHSDSKMIEWAGSPAQQLARSTLETCIGYTHDLGRGKDAGPRFEFGMEMWANVSPAGASNQMHAHPGSFWSAVFYVDDGGDPDEGQLVLLDPRFPTNRVAAPDIAMGEPPDPGQPLSQLLIRPEIGKVVIFPSWLMHAVRPHNGPRDRISIAMNILVRQVA</sequence>
<proteinExistence type="predicted"/>
<dbReference type="Proteomes" id="UP000305451">
    <property type="component" value="Unassembled WGS sequence"/>
</dbReference>
<dbReference type="RefSeq" id="WP_135943952.1">
    <property type="nucleotide sequence ID" value="NZ_BMEI01000001.1"/>
</dbReference>
<gene>
    <name evidence="1" type="ORF">E5162_05675</name>
</gene>
<evidence type="ECO:0000313" key="2">
    <source>
        <dbReference type="Proteomes" id="UP000305451"/>
    </source>
</evidence>
<dbReference type="SUPFAM" id="SSF51197">
    <property type="entry name" value="Clavaminate synthase-like"/>
    <property type="match status" value="1"/>
</dbReference>
<comment type="caution">
    <text evidence="1">The sequence shown here is derived from an EMBL/GenBank/DDBJ whole genome shotgun (WGS) entry which is preliminary data.</text>
</comment>
<dbReference type="OrthoDB" id="9783136at2"/>
<dbReference type="NCBIfam" id="TIGR02466">
    <property type="entry name" value="TIGR02466 family protein"/>
    <property type="match status" value="1"/>
</dbReference>
<dbReference type="InterPro" id="IPR012668">
    <property type="entry name" value="CHP02466"/>
</dbReference>